<dbReference type="Pfam" id="PF12836">
    <property type="entry name" value="HHH_3"/>
    <property type="match status" value="1"/>
</dbReference>
<dbReference type="RefSeq" id="WP_344763464.1">
    <property type="nucleotide sequence ID" value="NZ_BAAAZE010000008.1"/>
</dbReference>
<name>A0ABP7TDT1_9BURK</name>
<dbReference type="InterPro" id="IPR010994">
    <property type="entry name" value="RuvA_2-like"/>
</dbReference>
<evidence type="ECO:0000256" key="2">
    <source>
        <dbReference type="SAM" id="SignalP"/>
    </source>
</evidence>
<dbReference type="SUPFAM" id="SSF47781">
    <property type="entry name" value="RuvA domain 2-like"/>
    <property type="match status" value="1"/>
</dbReference>
<keyword evidence="2" id="KW-0732">Signal</keyword>
<dbReference type="Gene3D" id="1.10.150.320">
    <property type="entry name" value="Photosystem II 12 kDa extrinsic protein"/>
    <property type="match status" value="1"/>
</dbReference>
<dbReference type="Proteomes" id="UP001501353">
    <property type="component" value="Unassembled WGS sequence"/>
</dbReference>
<feature type="signal peptide" evidence="2">
    <location>
        <begin position="1"/>
        <end position="21"/>
    </location>
</feature>
<evidence type="ECO:0000313" key="4">
    <source>
        <dbReference type="Proteomes" id="UP001501353"/>
    </source>
</evidence>
<comment type="caution">
    <text evidence="3">The sequence shown here is derived from an EMBL/GenBank/DDBJ whole genome shotgun (WGS) entry which is preliminary data.</text>
</comment>
<feature type="compositionally biased region" description="Basic and acidic residues" evidence="1">
    <location>
        <begin position="114"/>
        <end position="123"/>
    </location>
</feature>
<dbReference type="PANTHER" id="PTHR21180">
    <property type="entry name" value="ENDONUCLEASE/EXONUCLEASE/PHOSPHATASE FAMILY DOMAIN-CONTAINING PROTEIN 1"/>
    <property type="match status" value="1"/>
</dbReference>
<dbReference type="EMBL" id="BAAAZE010000008">
    <property type="protein sequence ID" value="GAA4024862.1"/>
    <property type="molecule type" value="Genomic_DNA"/>
</dbReference>
<sequence length="123" mass="12699">MFKKIVLAVAGLVASIGIALAQTPVEINKADQAALDGIRGIGPKLSRTILDERKKGGPFKGWPDLENRVNGIKIKSAMRLSDAGLTVDGQPRQSSVAGNGKVAASAAGRAGEVPGERDTGPKK</sequence>
<feature type="region of interest" description="Disordered" evidence="1">
    <location>
        <begin position="85"/>
        <end position="123"/>
    </location>
</feature>
<keyword evidence="4" id="KW-1185">Reference proteome</keyword>
<proteinExistence type="predicted"/>
<reference evidence="4" key="1">
    <citation type="journal article" date="2019" name="Int. J. Syst. Evol. Microbiol.">
        <title>The Global Catalogue of Microorganisms (GCM) 10K type strain sequencing project: providing services to taxonomists for standard genome sequencing and annotation.</title>
        <authorList>
            <consortium name="The Broad Institute Genomics Platform"/>
            <consortium name="The Broad Institute Genome Sequencing Center for Infectious Disease"/>
            <person name="Wu L."/>
            <person name="Ma J."/>
        </authorList>
    </citation>
    <scope>NUCLEOTIDE SEQUENCE [LARGE SCALE GENOMIC DNA]</scope>
    <source>
        <strain evidence="4">JCM 16673</strain>
    </source>
</reference>
<dbReference type="InterPro" id="IPR051675">
    <property type="entry name" value="Endo/Exo/Phosphatase_dom_1"/>
</dbReference>
<evidence type="ECO:0000313" key="3">
    <source>
        <dbReference type="EMBL" id="GAA4024862.1"/>
    </source>
</evidence>
<gene>
    <name evidence="3" type="ORF">GCM10022212_23150</name>
</gene>
<dbReference type="PANTHER" id="PTHR21180:SF32">
    <property type="entry name" value="ENDONUCLEASE_EXONUCLEASE_PHOSPHATASE FAMILY DOMAIN-CONTAINING PROTEIN 1"/>
    <property type="match status" value="1"/>
</dbReference>
<organism evidence="3 4">
    <name type="scientific">Actimicrobium antarcticum</name>
    <dbReference type="NCBI Taxonomy" id="1051899"/>
    <lineage>
        <taxon>Bacteria</taxon>
        <taxon>Pseudomonadati</taxon>
        <taxon>Pseudomonadota</taxon>
        <taxon>Betaproteobacteria</taxon>
        <taxon>Burkholderiales</taxon>
        <taxon>Oxalobacteraceae</taxon>
        <taxon>Actimicrobium</taxon>
    </lineage>
</organism>
<accession>A0ABP7TDT1</accession>
<protein>
    <submittedName>
        <fullName evidence="3">Helix-hairpin-helix domain-containing protein</fullName>
    </submittedName>
</protein>
<evidence type="ECO:0000256" key="1">
    <source>
        <dbReference type="SAM" id="MobiDB-lite"/>
    </source>
</evidence>
<feature type="chain" id="PRO_5045437472" evidence="2">
    <location>
        <begin position="22"/>
        <end position="123"/>
    </location>
</feature>